<dbReference type="InterPro" id="IPR036291">
    <property type="entry name" value="NAD(P)-bd_dom_sf"/>
</dbReference>
<dbReference type="Pfam" id="PF05221">
    <property type="entry name" value="AdoHcyase"/>
    <property type="match status" value="2"/>
</dbReference>
<dbReference type="CDD" id="cd00401">
    <property type="entry name" value="SAHH"/>
    <property type="match status" value="1"/>
</dbReference>
<feature type="binding site" evidence="6">
    <location>
        <position position="345"/>
    </location>
    <ligand>
        <name>NAD(+)</name>
        <dbReference type="ChEBI" id="CHEBI:57540"/>
    </ligand>
</feature>
<dbReference type="SUPFAM" id="SSF51735">
    <property type="entry name" value="NAD(P)-binding Rossmann-fold domains"/>
    <property type="match status" value="1"/>
</dbReference>
<dbReference type="Gene3D" id="3.40.50.1480">
    <property type="entry name" value="Adenosylhomocysteinase-like"/>
    <property type="match status" value="1"/>
</dbReference>
<evidence type="ECO:0000313" key="10">
    <source>
        <dbReference type="EMBL" id="MBC5721382.1"/>
    </source>
</evidence>
<keyword evidence="4 6" id="KW-0520">NAD</keyword>
<evidence type="ECO:0000256" key="3">
    <source>
        <dbReference type="ARBA" id="ARBA00022801"/>
    </source>
</evidence>
<comment type="catalytic activity">
    <reaction evidence="7">
        <text>S-adenosyl-L-homocysteine + H2O = L-homocysteine + adenosine</text>
        <dbReference type="Rhea" id="RHEA:21708"/>
        <dbReference type="ChEBI" id="CHEBI:15377"/>
        <dbReference type="ChEBI" id="CHEBI:16335"/>
        <dbReference type="ChEBI" id="CHEBI:57856"/>
        <dbReference type="ChEBI" id="CHEBI:58199"/>
        <dbReference type="EC" id="3.13.2.1"/>
    </reaction>
</comment>
<dbReference type="PROSITE" id="PS00738">
    <property type="entry name" value="ADOHCYASE_1"/>
    <property type="match status" value="1"/>
</dbReference>
<feature type="binding site" evidence="6">
    <location>
        <begin position="214"/>
        <end position="219"/>
    </location>
    <ligand>
        <name>NAD(+)</name>
        <dbReference type="ChEBI" id="CHEBI:57540"/>
    </ligand>
</feature>
<protein>
    <recommendedName>
        <fullName evidence="5 7">Adenosylhomocysteinase</fullName>
        <ecNumber evidence="5 7">3.13.2.1</ecNumber>
    </recommendedName>
</protein>
<dbReference type="AlphaFoldDB" id="A0A8J6J7H9"/>
<evidence type="ECO:0000259" key="9">
    <source>
        <dbReference type="SMART" id="SM00997"/>
    </source>
</evidence>
<dbReference type="UniPathway" id="UPA00314">
    <property type="reaction ID" value="UER00076"/>
</dbReference>
<dbReference type="GO" id="GO:0004013">
    <property type="term" value="F:adenosylhomocysteinase activity"/>
    <property type="evidence" value="ECO:0007669"/>
    <property type="project" value="UniProtKB-UniRule"/>
</dbReference>
<dbReference type="EMBL" id="JACOPO010000001">
    <property type="protein sequence ID" value="MBC5721382.1"/>
    <property type="molecule type" value="Genomic_DNA"/>
</dbReference>
<dbReference type="InterPro" id="IPR015878">
    <property type="entry name" value="Ado_hCys_hydrolase_NAD-bd"/>
</dbReference>
<dbReference type="PANTHER" id="PTHR23420">
    <property type="entry name" value="ADENOSYLHOMOCYSTEINASE"/>
    <property type="match status" value="1"/>
</dbReference>
<dbReference type="GO" id="GO:0005829">
    <property type="term" value="C:cytosol"/>
    <property type="evidence" value="ECO:0007669"/>
    <property type="project" value="TreeGrafter"/>
</dbReference>
<dbReference type="GO" id="GO:0006730">
    <property type="term" value="P:one-carbon metabolic process"/>
    <property type="evidence" value="ECO:0007669"/>
    <property type="project" value="UniProtKB-UniRule"/>
</dbReference>
<dbReference type="NCBIfam" id="TIGR00936">
    <property type="entry name" value="ahcY"/>
    <property type="match status" value="1"/>
</dbReference>
<accession>A0A8J6J7H9</accession>
<reference evidence="10" key="1">
    <citation type="submission" date="2020-08" db="EMBL/GenBank/DDBJ databases">
        <title>Genome public.</title>
        <authorList>
            <person name="Liu C."/>
            <person name="Sun Q."/>
        </authorList>
    </citation>
    <scope>NUCLEOTIDE SEQUENCE</scope>
    <source>
        <strain evidence="10">NSJ-23</strain>
    </source>
</reference>
<sequence>MSIVKDMSLAPSGHQKIRWVRDFMPALSGIEERFRREKPFAGLTIAVSVHLEAKTANLGLVLREGGADVHLTGCNPLSTQDDVAAAMADLGVDTYGVYGVDMAGYENLLVETLKCRPHLIVDDGGDLISLLGDRCNQYGERLIGGCEETTTGIHRLYARQRAGILPCPMMAVNDAKAKHYYDNKYGTGQSTMDAIMHTTNLMVAGKTVVVAGYGWCGKGIAMRAKGMGANVIVCEVDPFKALEATMENFRVMPMDQAARLGDLFITATGCKDIIVKRHFQVMKDNALLCNSGHFDCEVDVAALGEMAAERFDRRANIRGYRLPDGRTLNVLAEGRLVNLAAGNGHPAEIMDMSFAVQALSLEWLAKHRGELEKKVYNVPDEIDDQIGRVKLAAMGLAIDELTQEQRDYLAGWEA</sequence>
<feature type="domain" description="S-adenosyl-L-homocysteine hydrolase NAD binding" evidence="9">
    <location>
        <begin position="183"/>
        <end position="344"/>
    </location>
</feature>
<evidence type="ECO:0000256" key="4">
    <source>
        <dbReference type="ARBA" id="ARBA00023027"/>
    </source>
</evidence>
<comment type="caution">
    <text evidence="10">The sequence shown here is derived from an EMBL/GenBank/DDBJ whole genome shotgun (WGS) entry which is preliminary data.</text>
</comment>
<keyword evidence="11" id="KW-1185">Reference proteome</keyword>
<feature type="binding site" evidence="6">
    <location>
        <position position="338"/>
    </location>
    <ligand>
        <name>NAD(+)</name>
        <dbReference type="ChEBI" id="CHEBI:57540"/>
    </ligand>
</feature>
<dbReference type="InterPro" id="IPR000043">
    <property type="entry name" value="Adenosylhomocysteinase-like"/>
</dbReference>
<evidence type="ECO:0000313" key="11">
    <source>
        <dbReference type="Proteomes" id="UP000628736"/>
    </source>
</evidence>
<dbReference type="InterPro" id="IPR042172">
    <property type="entry name" value="Adenosylhomocyst_ase-like_sf"/>
</dbReference>
<keyword evidence="2 7" id="KW-0554">One-carbon metabolism</keyword>
<comment type="pathway">
    <text evidence="7">Amino-acid biosynthesis; L-homocysteine biosynthesis; L-homocysteine from S-adenosyl-L-homocysteine: step 1/1.</text>
</comment>
<dbReference type="PANTHER" id="PTHR23420:SF0">
    <property type="entry name" value="ADENOSYLHOMOCYSTEINASE"/>
    <property type="match status" value="1"/>
</dbReference>
<name>A0A8J6J7H9_9FIRM</name>
<feature type="binding site" evidence="6">
    <location>
        <position position="235"/>
    </location>
    <ligand>
        <name>NAD(+)</name>
        <dbReference type="ChEBI" id="CHEBI:57540"/>
    </ligand>
</feature>
<dbReference type="NCBIfam" id="NF004005">
    <property type="entry name" value="PRK05476.2-3"/>
    <property type="match status" value="1"/>
</dbReference>
<feature type="binding site" evidence="6">
    <location>
        <begin position="149"/>
        <end position="151"/>
    </location>
    <ligand>
        <name>NAD(+)</name>
        <dbReference type="ChEBI" id="CHEBI:57540"/>
    </ligand>
</feature>
<organism evidence="10 11">
    <name type="scientific">Flintibacter hominis</name>
    <dbReference type="NCBI Taxonomy" id="2763048"/>
    <lineage>
        <taxon>Bacteria</taxon>
        <taxon>Bacillati</taxon>
        <taxon>Bacillota</taxon>
        <taxon>Clostridia</taxon>
        <taxon>Eubacteriales</taxon>
        <taxon>Flintibacter</taxon>
    </lineage>
</organism>
<feature type="binding site" evidence="6">
    <location>
        <begin position="291"/>
        <end position="293"/>
    </location>
    <ligand>
        <name>NAD(+)</name>
        <dbReference type="ChEBI" id="CHEBI:57540"/>
    </ligand>
</feature>
<dbReference type="SMART" id="SM00997">
    <property type="entry name" value="AdoHcyase_NAD"/>
    <property type="match status" value="1"/>
</dbReference>
<evidence type="ECO:0000256" key="7">
    <source>
        <dbReference type="RuleBase" id="RU000548"/>
    </source>
</evidence>
<dbReference type="PROSITE" id="PS00739">
    <property type="entry name" value="ADOHCYASE_2"/>
    <property type="match status" value="1"/>
</dbReference>
<dbReference type="SMART" id="SM00996">
    <property type="entry name" value="AdoHcyase"/>
    <property type="match status" value="1"/>
</dbReference>
<comment type="similarity">
    <text evidence="1 8">Belongs to the adenosylhomocysteinase family.</text>
</comment>
<dbReference type="InterPro" id="IPR020082">
    <property type="entry name" value="S-Ado-L-homoCys_hydrolase_CS"/>
</dbReference>
<dbReference type="Pfam" id="PF00670">
    <property type="entry name" value="AdoHcyase_NAD"/>
    <property type="match status" value="1"/>
</dbReference>
<dbReference type="EC" id="3.13.2.1" evidence="5 7"/>
<dbReference type="Proteomes" id="UP000628736">
    <property type="component" value="Unassembled WGS sequence"/>
</dbReference>
<evidence type="ECO:0000256" key="1">
    <source>
        <dbReference type="ARBA" id="ARBA00007122"/>
    </source>
</evidence>
<dbReference type="FunFam" id="3.40.50.720:FF:000004">
    <property type="entry name" value="Adenosylhomocysteinase"/>
    <property type="match status" value="1"/>
</dbReference>
<dbReference type="GO" id="GO:0033353">
    <property type="term" value="P:S-adenosylmethionine cycle"/>
    <property type="evidence" value="ECO:0007669"/>
    <property type="project" value="TreeGrafter"/>
</dbReference>
<evidence type="ECO:0000256" key="2">
    <source>
        <dbReference type="ARBA" id="ARBA00022563"/>
    </source>
</evidence>
<gene>
    <name evidence="10" type="ORF">H8S11_00880</name>
</gene>
<dbReference type="Gene3D" id="3.40.50.720">
    <property type="entry name" value="NAD(P)-binding Rossmann-like Domain"/>
    <property type="match status" value="1"/>
</dbReference>
<dbReference type="RefSeq" id="WP_147571665.1">
    <property type="nucleotide sequence ID" value="NZ_JACOPO010000001.1"/>
</dbReference>
<proteinExistence type="inferred from homology"/>
<comment type="cofactor">
    <cofactor evidence="6 7">
        <name>NAD(+)</name>
        <dbReference type="ChEBI" id="CHEBI:57540"/>
    </cofactor>
    <text evidence="6 7">Binds 1 NAD(+) per subunit.</text>
</comment>
<evidence type="ECO:0000256" key="8">
    <source>
        <dbReference type="RuleBase" id="RU004166"/>
    </source>
</evidence>
<evidence type="ECO:0000256" key="6">
    <source>
        <dbReference type="PIRSR" id="PIRSR001109-2"/>
    </source>
</evidence>
<keyword evidence="3 7" id="KW-0378">Hydrolase</keyword>
<dbReference type="SUPFAM" id="SSF52283">
    <property type="entry name" value="Formate/glycerate dehydrogenase catalytic domain-like"/>
    <property type="match status" value="1"/>
</dbReference>
<evidence type="ECO:0000256" key="5">
    <source>
        <dbReference type="NCBIfam" id="TIGR00936"/>
    </source>
</evidence>
<dbReference type="PIRSF" id="PIRSF001109">
    <property type="entry name" value="Ad_hcy_hydrolase"/>
    <property type="match status" value="1"/>
</dbReference>